<feature type="domain" description="Type II secretion system protein GspB C-terminal" evidence="2">
    <location>
        <begin position="230"/>
        <end position="287"/>
    </location>
</feature>
<feature type="compositionally biased region" description="Pro residues" evidence="1">
    <location>
        <begin position="188"/>
        <end position="200"/>
    </location>
</feature>
<evidence type="ECO:0000313" key="4">
    <source>
        <dbReference type="Proteomes" id="UP001251524"/>
    </source>
</evidence>
<reference evidence="3 4" key="1">
    <citation type="submission" date="2023-07" db="EMBL/GenBank/DDBJ databases">
        <title>Sorghum-associated microbial communities from plants grown in Nebraska, USA.</title>
        <authorList>
            <person name="Schachtman D."/>
        </authorList>
    </citation>
    <scope>NUCLEOTIDE SEQUENCE [LARGE SCALE GENOMIC DNA]</scope>
    <source>
        <strain evidence="3 4">BE198</strain>
    </source>
</reference>
<dbReference type="Proteomes" id="UP001251524">
    <property type="component" value="Unassembled WGS sequence"/>
</dbReference>
<accession>A0ABU1WBA7</accession>
<dbReference type="Pfam" id="PF16537">
    <property type="entry name" value="T2SSB"/>
    <property type="match status" value="1"/>
</dbReference>
<dbReference type="InterPro" id="IPR032389">
    <property type="entry name" value="GspB_C"/>
</dbReference>
<evidence type="ECO:0000256" key="1">
    <source>
        <dbReference type="SAM" id="MobiDB-lite"/>
    </source>
</evidence>
<evidence type="ECO:0000259" key="2">
    <source>
        <dbReference type="Pfam" id="PF16537"/>
    </source>
</evidence>
<evidence type="ECO:0000313" key="3">
    <source>
        <dbReference type="EMBL" id="MDR7134739.1"/>
    </source>
</evidence>
<dbReference type="RefSeq" id="WP_310061595.1">
    <property type="nucleotide sequence ID" value="NZ_JAVDVY010000002.1"/>
</dbReference>
<protein>
    <submittedName>
        <fullName evidence="3">General secretion pathway protein B</fullName>
    </submittedName>
</protein>
<feature type="region of interest" description="Disordered" evidence="1">
    <location>
        <begin position="176"/>
        <end position="211"/>
    </location>
</feature>
<name>A0ABU1WBA7_9GAMM</name>
<feature type="compositionally biased region" description="Basic and acidic residues" evidence="1">
    <location>
        <begin position="10"/>
        <end position="19"/>
    </location>
</feature>
<proteinExistence type="predicted"/>
<keyword evidence="4" id="KW-1185">Reference proteome</keyword>
<feature type="region of interest" description="Disordered" evidence="1">
    <location>
        <begin position="114"/>
        <end position="162"/>
    </location>
</feature>
<organism evidence="3 4">
    <name type="scientific">Lysobacter niastensis</name>
    <dbReference type="NCBI Taxonomy" id="380629"/>
    <lineage>
        <taxon>Bacteria</taxon>
        <taxon>Pseudomonadati</taxon>
        <taxon>Pseudomonadota</taxon>
        <taxon>Gammaproteobacteria</taxon>
        <taxon>Lysobacterales</taxon>
        <taxon>Lysobacteraceae</taxon>
        <taxon>Lysobacter</taxon>
    </lineage>
</organism>
<comment type="caution">
    <text evidence="3">The sequence shown here is derived from an EMBL/GenBank/DDBJ whole genome shotgun (WGS) entry which is preliminary data.</text>
</comment>
<dbReference type="EMBL" id="JAVDVY010000002">
    <property type="protein sequence ID" value="MDR7134739.1"/>
    <property type="molecule type" value="Genomic_DNA"/>
</dbReference>
<feature type="region of interest" description="Disordered" evidence="1">
    <location>
        <begin position="10"/>
        <end position="29"/>
    </location>
</feature>
<feature type="compositionally biased region" description="Low complexity" evidence="1">
    <location>
        <begin position="201"/>
        <end position="211"/>
    </location>
</feature>
<feature type="compositionally biased region" description="Low complexity" evidence="1">
    <location>
        <begin position="114"/>
        <end position="158"/>
    </location>
</feature>
<sequence length="288" mass="29752">MSLILDALRKSEAERRRGQSPDLYTELPPPSRRTAKRMLPWQWLALVAGTLAIAGWAARGYWNESPTGAPNAVAAVDARDLVDTGPTPSEIAPSSVLGDGASIPPVTMPTAAMPRPATTASLPATSTMTPSGFTPAPVGPATAGPVPARTAPATQAPAKPDPPVVEAPVVAMSAAPPRPRETLATAPAPTPAIEAPPEPASPARAEPSPAPATVAPLRLSDLSTADRQQLPPLKISMHMWGQGPSQRFAIIDGARVTEGDRIGPAVVDEISADGVVLAWNGLRVKLPR</sequence>
<gene>
    <name evidence="3" type="ORF">J2X06_001948</name>
</gene>
<dbReference type="PRINTS" id="PR01217">
    <property type="entry name" value="PRICHEXTENSN"/>
</dbReference>